<comment type="subcellular location">
    <subcellularLocation>
        <location evidence="1 9">Cytoplasm</location>
    </subcellularLocation>
</comment>
<evidence type="ECO:0000256" key="3">
    <source>
        <dbReference type="ARBA" id="ARBA00022553"/>
    </source>
</evidence>
<protein>
    <recommendedName>
        <fullName evidence="9">Transcriptional regulatory protein</fullName>
    </recommendedName>
</protein>
<dbReference type="GO" id="GO:0000156">
    <property type="term" value="F:phosphorelay response regulator activity"/>
    <property type="evidence" value="ECO:0007669"/>
    <property type="project" value="TreeGrafter"/>
</dbReference>
<evidence type="ECO:0000256" key="8">
    <source>
        <dbReference type="ARBA" id="ARBA00023163"/>
    </source>
</evidence>
<evidence type="ECO:0000256" key="2">
    <source>
        <dbReference type="ARBA" id="ARBA00022490"/>
    </source>
</evidence>
<dbReference type="RefSeq" id="WP_071065912.1">
    <property type="nucleotide sequence ID" value="NZ_MAXA01000241.1"/>
</dbReference>
<dbReference type="SUPFAM" id="SSF46785">
    <property type="entry name" value="Winged helix' DNA-binding domain"/>
    <property type="match status" value="1"/>
</dbReference>
<dbReference type="InterPro" id="IPR013196">
    <property type="entry name" value="HTH_11"/>
</dbReference>
<dbReference type="SUPFAM" id="SSF52172">
    <property type="entry name" value="CheY-like"/>
    <property type="match status" value="1"/>
</dbReference>
<organism evidence="12 13">
    <name type="scientific">Parafrankia soli</name>
    <dbReference type="NCBI Taxonomy" id="2599596"/>
    <lineage>
        <taxon>Bacteria</taxon>
        <taxon>Bacillati</taxon>
        <taxon>Actinomycetota</taxon>
        <taxon>Actinomycetes</taxon>
        <taxon>Frankiales</taxon>
        <taxon>Frankiaceae</taxon>
        <taxon>Parafrankia</taxon>
    </lineage>
</organism>
<gene>
    <name evidence="12" type="ORF">BBK14_24625</name>
</gene>
<dbReference type="Proteomes" id="UP000179769">
    <property type="component" value="Unassembled WGS sequence"/>
</dbReference>
<keyword evidence="7 9" id="KW-0010">Activator</keyword>
<evidence type="ECO:0000313" key="13">
    <source>
        <dbReference type="Proteomes" id="UP000179769"/>
    </source>
</evidence>
<evidence type="ECO:0000256" key="7">
    <source>
        <dbReference type="ARBA" id="ARBA00023159"/>
    </source>
</evidence>
<dbReference type="PANTHER" id="PTHR45526">
    <property type="entry name" value="TRANSCRIPTIONAL REGULATORY PROTEIN DPIA"/>
    <property type="match status" value="1"/>
</dbReference>
<comment type="caution">
    <text evidence="12">The sequence shown here is derived from an EMBL/GenBank/DDBJ whole genome shotgun (WGS) entry which is preliminary data.</text>
</comment>
<dbReference type="EMBL" id="MAXA01000241">
    <property type="protein sequence ID" value="OHV23108.1"/>
    <property type="molecule type" value="Genomic_DNA"/>
</dbReference>
<dbReference type="OrthoDB" id="7187989at2"/>
<evidence type="ECO:0000256" key="10">
    <source>
        <dbReference type="PROSITE-ProRule" id="PRU00169"/>
    </source>
</evidence>
<proteinExistence type="predicted"/>
<keyword evidence="6 9" id="KW-0238">DNA-binding</keyword>
<dbReference type="GO" id="GO:0003677">
    <property type="term" value="F:DNA binding"/>
    <property type="evidence" value="ECO:0007669"/>
    <property type="project" value="UniProtKB-KW"/>
</dbReference>
<dbReference type="SMART" id="SM00448">
    <property type="entry name" value="REC"/>
    <property type="match status" value="1"/>
</dbReference>
<keyword evidence="13" id="KW-1185">Reference proteome</keyword>
<evidence type="ECO:0000256" key="5">
    <source>
        <dbReference type="ARBA" id="ARBA00023015"/>
    </source>
</evidence>
<dbReference type="InterPro" id="IPR011006">
    <property type="entry name" value="CheY-like_superfamily"/>
</dbReference>
<dbReference type="InterPro" id="IPR024187">
    <property type="entry name" value="Sig_transdc_resp-reg_cit/mal"/>
</dbReference>
<feature type="domain" description="Response regulatory" evidence="11">
    <location>
        <begin position="7"/>
        <end position="123"/>
    </location>
</feature>
<dbReference type="Gene3D" id="1.10.10.10">
    <property type="entry name" value="Winged helix-like DNA-binding domain superfamily/Winged helix DNA-binding domain"/>
    <property type="match status" value="1"/>
</dbReference>
<keyword evidence="4 9" id="KW-0902">Two-component regulatory system</keyword>
<feature type="modified residue" description="4-aspartylphosphate" evidence="10">
    <location>
        <position position="58"/>
    </location>
</feature>
<name>A0A1S1PJR9_9ACTN</name>
<keyword evidence="5 9" id="KW-0805">Transcription regulation</keyword>
<dbReference type="Pfam" id="PF08279">
    <property type="entry name" value="HTH_11"/>
    <property type="match status" value="1"/>
</dbReference>
<evidence type="ECO:0000256" key="9">
    <source>
        <dbReference type="PIRNR" id="PIRNR006171"/>
    </source>
</evidence>
<reference evidence="13" key="1">
    <citation type="submission" date="2016-07" db="EMBL/GenBank/DDBJ databases">
        <title>Frankia sp. NRRL B-16219 Genome sequencing.</title>
        <authorList>
            <person name="Ghodhbane-Gtari F."/>
            <person name="Swanson E."/>
            <person name="Gueddou A."/>
            <person name="Louati M."/>
            <person name="Nouioui I."/>
            <person name="Hezbri K."/>
            <person name="Abebe-Akele F."/>
            <person name="Simpson S."/>
            <person name="Morris K."/>
            <person name="Thomas K."/>
            <person name="Gtari M."/>
            <person name="Tisa L.S."/>
        </authorList>
    </citation>
    <scope>NUCLEOTIDE SEQUENCE [LARGE SCALE GENOMIC DNA]</scope>
    <source>
        <strain evidence="13">NRRL B-16219</strain>
    </source>
</reference>
<dbReference type="AlphaFoldDB" id="A0A1S1PJR9"/>
<keyword evidence="8 9" id="KW-0804">Transcription</keyword>
<dbReference type="GO" id="GO:0005737">
    <property type="term" value="C:cytoplasm"/>
    <property type="evidence" value="ECO:0007669"/>
    <property type="project" value="UniProtKB-SubCell"/>
</dbReference>
<dbReference type="InterPro" id="IPR036388">
    <property type="entry name" value="WH-like_DNA-bd_sf"/>
</dbReference>
<dbReference type="Gene3D" id="3.40.50.2300">
    <property type="match status" value="1"/>
</dbReference>
<evidence type="ECO:0000256" key="1">
    <source>
        <dbReference type="ARBA" id="ARBA00004496"/>
    </source>
</evidence>
<dbReference type="PIRSF" id="PIRSF006171">
    <property type="entry name" value="RR_citrat_malat"/>
    <property type="match status" value="1"/>
</dbReference>
<evidence type="ECO:0000259" key="11">
    <source>
        <dbReference type="PROSITE" id="PS50110"/>
    </source>
</evidence>
<evidence type="ECO:0000256" key="6">
    <source>
        <dbReference type="ARBA" id="ARBA00023125"/>
    </source>
</evidence>
<keyword evidence="2 9" id="KW-0963">Cytoplasm</keyword>
<dbReference type="InterPro" id="IPR001789">
    <property type="entry name" value="Sig_transdc_resp-reg_receiver"/>
</dbReference>
<evidence type="ECO:0000256" key="4">
    <source>
        <dbReference type="ARBA" id="ARBA00023012"/>
    </source>
</evidence>
<evidence type="ECO:0000313" key="12">
    <source>
        <dbReference type="EMBL" id="OHV23108.1"/>
    </source>
</evidence>
<dbReference type="InterPro" id="IPR036390">
    <property type="entry name" value="WH_DNA-bd_sf"/>
</dbReference>
<dbReference type="InterPro" id="IPR051271">
    <property type="entry name" value="2C-system_Tx_regulators"/>
</dbReference>
<dbReference type="PANTHER" id="PTHR45526:SF1">
    <property type="entry name" value="TRANSCRIPTIONAL REGULATORY PROTEIN DCUR-RELATED"/>
    <property type="match status" value="1"/>
</dbReference>
<dbReference type="Pfam" id="PF00072">
    <property type="entry name" value="Response_reg"/>
    <property type="match status" value="1"/>
</dbReference>
<dbReference type="PROSITE" id="PS50110">
    <property type="entry name" value="RESPONSE_REGULATORY"/>
    <property type="match status" value="1"/>
</dbReference>
<accession>A0A1S1PJR9</accession>
<dbReference type="GO" id="GO:0003700">
    <property type="term" value="F:DNA-binding transcription factor activity"/>
    <property type="evidence" value="ECO:0007669"/>
    <property type="project" value="InterPro"/>
</dbReference>
<keyword evidence="3 10" id="KW-0597">Phosphoprotein</keyword>
<sequence length="238" mass="26148">MPDGRIRTLIVEADPMTAEAHSVYVEKLAGFTVSGVTHTGAQCLRQLTRDDHDLVLLDLTLPDMTGFDVCRTLRCRGAVPDIIAVTAARDVATVRTAVAYGAVQYLVKPFGFAAFRSRLECYAAFRSELMLGRTGPIGQREVDAALAALRPGTTLWPEQPKGTSIATLDAVVAYLRQAAGPMSADEIASAVGLSRVTARRYLERLTDQRLTSRTQRYGRPGRPEHLYQWRDVRVASTR</sequence>